<evidence type="ECO:0000313" key="3">
    <source>
        <dbReference type="Proteomes" id="UP000326380"/>
    </source>
</evidence>
<feature type="compositionally biased region" description="Low complexity" evidence="1">
    <location>
        <begin position="262"/>
        <end position="278"/>
    </location>
</feature>
<dbReference type="AlphaFoldDB" id="A0A7L4ZXP7"/>
<gene>
    <name evidence="2" type="ORF">F0P96_19455</name>
</gene>
<organism evidence="2 3">
    <name type="scientific">Hymenobacter busanensis</name>
    <dbReference type="NCBI Taxonomy" id="2607656"/>
    <lineage>
        <taxon>Bacteria</taxon>
        <taxon>Pseudomonadati</taxon>
        <taxon>Bacteroidota</taxon>
        <taxon>Cytophagia</taxon>
        <taxon>Cytophagales</taxon>
        <taxon>Hymenobacteraceae</taxon>
        <taxon>Hymenobacter</taxon>
    </lineage>
</organism>
<proteinExistence type="predicted"/>
<protein>
    <submittedName>
        <fullName evidence="2">Uncharacterized protein</fullName>
    </submittedName>
</protein>
<dbReference type="Proteomes" id="UP000326380">
    <property type="component" value="Unassembled WGS sequence"/>
</dbReference>
<dbReference type="RefSeq" id="WP_151080667.1">
    <property type="nucleotide sequence ID" value="NZ_CP047647.1"/>
</dbReference>
<name>A0A7L4ZXP7_9BACT</name>
<evidence type="ECO:0000313" key="2">
    <source>
        <dbReference type="EMBL" id="KAA9325512.1"/>
    </source>
</evidence>
<keyword evidence="3" id="KW-1185">Reference proteome</keyword>
<reference evidence="2 3" key="1">
    <citation type="submission" date="2019-09" db="EMBL/GenBank/DDBJ databases">
        <title>Genome sequence of Hymenobacter sp. M3.</title>
        <authorList>
            <person name="Srinivasan S."/>
        </authorList>
    </citation>
    <scope>NUCLEOTIDE SEQUENCE [LARGE SCALE GENOMIC DNA]</scope>
    <source>
        <strain evidence="2 3">M3</strain>
    </source>
</reference>
<feature type="region of interest" description="Disordered" evidence="1">
    <location>
        <begin position="262"/>
        <end position="281"/>
    </location>
</feature>
<accession>A0A7L4ZXP7</accession>
<dbReference type="EMBL" id="VTWU01000009">
    <property type="protein sequence ID" value="KAA9325512.1"/>
    <property type="molecule type" value="Genomic_DNA"/>
</dbReference>
<sequence>MSEEPDFNRLDESLREAFSDYTLPPAAPVWRGIEERLAALPPEPRPARRPLPLPWLLPLAVLLGVAIGWLLPKRVVVPPNSTVVARTLSQSATPATLAPAALARRQPAAHVSASGYSSLQHSTSDSRLVRLPAVRPAVGRTAVAPQLASAGAISPQASVLTTVVVASVDSIRTSSSETAAAARPQVSAGLAFGLAAPDSVPGALRELVALERATQWQRRDSAAPQLAVLRSALRAKRAELIRLRLQTDSLLLALGEAPGTEAPAVAATPAPAPDTAQPHRPPHRWSLLLTGAAEQNYLRLNTSDTLLALRRNHEMGRKGINVAAMAECRLTDRLSVGAGLGYNTLGTEMRLTNRRTDVTVTYDTTITHTSQYFTSTHTVYSVRDRLVPQLSPVFNQSGQVLRYDTVYVAIPDTVFTTILQHDSIRTTQKTVTPLVSKRETTTYKTLTPNYRFVTLPLLLRYRLTPATGSRWWADVAAGAQVQLFLGGTQLVTEDGRSYRTERIRVHEGPFRPLNLVLSGSLALNYGLTSRLSVSVAPALRWQALSVYRPAAGVRQQSTATGLQFGVRWAL</sequence>
<comment type="caution">
    <text evidence="2">The sequence shown here is derived from an EMBL/GenBank/DDBJ whole genome shotgun (WGS) entry which is preliminary data.</text>
</comment>
<evidence type="ECO:0000256" key="1">
    <source>
        <dbReference type="SAM" id="MobiDB-lite"/>
    </source>
</evidence>